<evidence type="ECO:0000256" key="1">
    <source>
        <dbReference type="PROSITE-ProRule" id="PRU00339"/>
    </source>
</evidence>
<proteinExistence type="predicted"/>
<name>A0A7Y8H248_9BURK</name>
<feature type="repeat" description="TPR" evidence="1">
    <location>
        <begin position="561"/>
        <end position="594"/>
    </location>
</feature>
<dbReference type="PANTHER" id="PTHR44917">
    <property type="entry name" value="PROTEIN HIGH CHLOROPHYLL FLUORESCENT 107"/>
    <property type="match status" value="1"/>
</dbReference>
<dbReference type="GO" id="GO:0006417">
    <property type="term" value="P:regulation of translation"/>
    <property type="evidence" value="ECO:0007669"/>
    <property type="project" value="TreeGrafter"/>
</dbReference>
<keyword evidence="1" id="KW-0802">TPR repeat</keyword>
<dbReference type="InterPro" id="IPR044624">
    <property type="entry name" value="Mbb1-like"/>
</dbReference>
<dbReference type="InterPro" id="IPR011990">
    <property type="entry name" value="TPR-like_helical_dom_sf"/>
</dbReference>
<dbReference type="InterPro" id="IPR019734">
    <property type="entry name" value="TPR_rpt"/>
</dbReference>
<feature type="repeat" description="TPR" evidence="1">
    <location>
        <begin position="209"/>
        <end position="242"/>
    </location>
</feature>
<dbReference type="Gene3D" id="1.25.40.10">
    <property type="entry name" value="Tetratricopeptide repeat domain"/>
    <property type="match status" value="2"/>
</dbReference>
<dbReference type="GO" id="GO:0003727">
    <property type="term" value="F:single-stranded RNA binding"/>
    <property type="evidence" value="ECO:0007669"/>
    <property type="project" value="TreeGrafter"/>
</dbReference>
<sequence length="608" mass="66839">MNTLHSPVATLAHGRLKPLVWWLRGLLGASLLAGAFASLAQGTPAPVDPAPAATETPEVRNSDLDAPLFYQLLLGELNVGAGDPGTGYSYFLDAARKQHDAQLYRRAVDIALQARSGEAALTAAQAWSKDLPDSLDADRFVLQILLALNRPGETGPVLRSLLARSPVAERNDTINAIPQTYARVADKALALKVVREALTPSLKVSENAAAAWTTLGRMELAQDQLAPALESVRQAQAAEPGSVFPALLALELMERGQKDAEALVRVQLQASPPSAANGTTVALTYARILLDLQRNAEARALLERLTQAQPDLPEPWLLLASLQVQDSTSHAAATASLQKYMALARQSGDERSARGLTQAYLLMAQMAEKQKDFVAANAWLDRIENADEIMAAQMRRASLLARQGQMAQARALLRNQPERRPEDARLKLVAEAQLLRDFKDWQQAYEVYGEAVTRFPNDNDLIYDQAMMAEKANRLDAMESLLRQLIATKPDHHHAYNALGYSLADRSVRLPEAKQLIEKAVELAPEDAYIQDSLGWVEFRMGNVRRAQDILQSAYVKRPDAEIAAHLGEVLWAQGQREQALKIWREGLLLSSDNETLQGTLKRLRVQP</sequence>
<keyword evidence="3" id="KW-1185">Reference proteome</keyword>
<comment type="caution">
    <text evidence="2">The sequence shown here is derived from an EMBL/GenBank/DDBJ whole genome shotgun (WGS) entry which is preliminary data.</text>
</comment>
<dbReference type="SUPFAM" id="SSF48452">
    <property type="entry name" value="TPR-like"/>
    <property type="match status" value="2"/>
</dbReference>
<dbReference type="PANTHER" id="PTHR44917:SF1">
    <property type="entry name" value="PROTEIN HIGH CHLOROPHYLL FLUORESCENT 107"/>
    <property type="match status" value="1"/>
</dbReference>
<dbReference type="GO" id="GO:0003729">
    <property type="term" value="F:mRNA binding"/>
    <property type="evidence" value="ECO:0007669"/>
    <property type="project" value="InterPro"/>
</dbReference>
<dbReference type="AlphaFoldDB" id="A0A7Y8H248"/>
<protein>
    <submittedName>
        <fullName evidence="2">Tetratricopeptide repeat protein</fullName>
    </submittedName>
</protein>
<dbReference type="Proteomes" id="UP000545507">
    <property type="component" value="Unassembled WGS sequence"/>
</dbReference>
<dbReference type="PROSITE" id="PS50005">
    <property type="entry name" value="TPR"/>
    <property type="match status" value="2"/>
</dbReference>
<dbReference type="Pfam" id="PF13428">
    <property type="entry name" value="TPR_14"/>
    <property type="match status" value="1"/>
</dbReference>
<accession>A0A7Y8H248</accession>
<evidence type="ECO:0000313" key="3">
    <source>
        <dbReference type="Proteomes" id="UP000545507"/>
    </source>
</evidence>
<evidence type="ECO:0000313" key="2">
    <source>
        <dbReference type="EMBL" id="NWF48227.1"/>
    </source>
</evidence>
<reference evidence="2 3" key="1">
    <citation type="submission" date="2019-09" db="EMBL/GenBank/DDBJ databases">
        <title>Hydrogenophaga aromatica sp. nov., isolated from a para-xylene-degrading enrichment culture.</title>
        <authorList>
            <person name="Tancsics A."/>
            <person name="Banerjee S."/>
        </authorList>
    </citation>
    <scope>NUCLEOTIDE SEQUENCE [LARGE SCALE GENOMIC DNA]</scope>
    <source>
        <strain evidence="2 3">D2P1</strain>
    </source>
</reference>
<dbReference type="Pfam" id="PF13432">
    <property type="entry name" value="TPR_16"/>
    <property type="match status" value="2"/>
</dbReference>
<organism evidence="2 3">
    <name type="scientific">Hydrogenophaga aromaticivorans</name>
    <dbReference type="NCBI Taxonomy" id="2610898"/>
    <lineage>
        <taxon>Bacteria</taxon>
        <taxon>Pseudomonadati</taxon>
        <taxon>Pseudomonadota</taxon>
        <taxon>Betaproteobacteria</taxon>
        <taxon>Burkholderiales</taxon>
        <taxon>Comamonadaceae</taxon>
        <taxon>Hydrogenophaga</taxon>
    </lineage>
</organism>
<gene>
    <name evidence="2" type="ORF">F3K02_23670</name>
</gene>
<dbReference type="GO" id="GO:0006397">
    <property type="term" value="P:mRNA processing"/>
    <property type="evidence" value="ECO:0007669"/>
    <property type="project" value="InterPro"/>
</dbReference>
<dbReference type="RefSeq" id="WP_177138718.1">
    <property type="nucleotide sequence ID" value="NZ_VYGV01000026.1"/>
</dbReference>
<dbReference type="EMBL" id="VYGV01000026">
    <property type="protein sequence ID" value="NWF48227.1"/>
    <property type="molecule type" value="Genomic_DNA"/>
</dbReference>
<dbReference type="SMART" id="SM00028">
    <property type="entry name" value="TPR"/>
    <property type="match status" value="6"/>
</dbReference>